<reference evidence="6" key="1">
    <citation type="submission" date="2018-05" db="EMBL/GenBank/DDBJ databases">
        <authorList>
            <person name="Lanie J.A."/>
            <person name="Ng W.-L."/>
            <person name="Kazmierczak K.M."/>
            <person name="Andrzejewski T.M."/>
            <person name="Davidsen T.M."/>
            <person name="Wayne K.J."/>
            <person name="Tettelin H."/>
            <person name="Glass J.I."/>
            <person name="Rusch D."/>
            <person name="Podicherti R."/>
            <person name="Tsui H.-C.T."/>
            <person name="Winkler M.E."/>
        </authorList>
    </citation>
    <scope>NUCLEOTIDE SEQUENCE</scope>
</reference>
<evidence type="ECO:0000256" key="4">
    <source>
        <dbReference type="ARBA" id="ARBA00023002"/>
    </source>
</evidence>
<dbReference type="InterPro" id="IPR050315">
    <property type="entry name" value="FAD-oxidoreductase_2"/>
</dbReference>
<dbReference type="Gene3D" id="3.50.50.60">
    <property type="entry name" value="FAD/NAD(P)-binding domain"/>
    <property type="match status" value="1"/>
</dbReference>
<dbReference type="SUPFAM" id="SSF51905">
    <property type="entry name" value="FAD/NAD(P)-binding domain"/>
    <property type="match status" value="1"/>
</dbReference>
<dbReference type="PANTHER" id="PTHR43400">
    <property type="entry name" value="FUMARATE REDUCTASE"/>
    <property type="match status" value="1"/>
</dbReference>
<sequence>MAKNINQFDEVVDVLVVGTGCGGLTAALTANILNPLKVLVIEKSHLIGGTSATSGGVIWIPDNHHAVESGADDSIAEAKEYLKATIPLDEFNEPLIDAYLKNGPKMVRFMEDNTDVRYTSLEHYPDYFQDAPGVKLGNRALEPLPVSAKTLEDDVDNLHPSGPQIILFGRYVVNFKESHAFTTQSPGWFRLFIKIFLAYWLDIPWRIKRKRSRRLAFGAASVTRLVSSLKKRNIPIWRSTELKEYLIDNKRVVGAVIKKDDKLMRIGVRRGIIVASGGFGQNQAMREEYLPQPTNADWGCEPKTNTGDPIKAAEAIGAQLKFMHKAWWVTTVKAPDEDFPRHSEVEKSMPGNYTVNKSGKRFANESQNYLTFMLEVLKKQEQGESFTPMYMIFDSNHRKNYPVGPLMPGKFFPDPLVKFVHKNWF</sequence>
<dbReference type="InterPro" id="IPR036188">
    <property type="entry name" value="FAD/NAD-bd_sf"/>
</dbReference>
<dbReference type="Pfam" id="PF00890">
    <property type="entry name" value="FAD_binding_2"/>
    <property type="match status" value="1"/>
</dbReference>
<dbReference type="AlphaFoldDB" id="A0A382BIW2"/>
<evidence type="ECO:0000256" key="3">
    <source>
        <dbReference type="ARBA" id="ARBA00022827"/>
    </source>
</evidence>
<accession>A0A382BIW2</accession>
<comment type="cofactor">
    <cofactor evidence="1">
        <name>FAD</name>
        <dbReference type="ChEBI" id="CHEBI:57692"/>
    </cofactor>
</comment>
<protein>
    <recommendedName>
        <fullName evidence="5">FAD-dependent oxidoreductase 2 FAD-binding domain-containing protein</fullName>
    </recommendedName>
</protein>
<feature type="non-terminal residue" evidence="6">
    <location>
        <position position="425"/>
    </location>
</feature>
<gene>
    <name evidence="6" type="ORF">METZ01_LOCUS166468</name>
</gene>
<dbReference type="InterPro" id="IPR003953">
    <property type="entry name" value="FAD-dep_OxRdtase_2_FAD-bd"/>
</dbReference>
<feature type="domain" description="FAD-dependent oxidoreductase 2 FAD-binding" evidence="5">
    <location>
        <begin position="13"/>
        <end position="395"/>
    </location>
</feature>
<keyword evidence="4" id="KW-0560">Oxidoreductase</keyword>
<organism evidence="6">
    <name type="scientific">marine metagenome</name>
    <dbReference type="NCBI Taxonomy" id="408172"/>
    <lineage>
        <taxon>unclassified sequences</taxon>
        <taxon>metagenomes</taxon>
        <taxon>ecological metagenomes</taxon>
    </lineage>
</organism>
<dbReference type="EMBL" id="UINC01029973">
    <property type="protein sequence ID" value="SVB13614.1"/>
    <property type="molecule type" value="Genomic_DNA"/>
</dbReference>
<dbReference type="InterPro" id="IPR027477">
    <property type="entry name" value="Succ_DH/fumarate_Rdtase_cat_sf"/>
</dbReference>
<proteinExistence type="predicted"/>
<evidence type="ECO:0000256" key="1">
    <source>
        <dbReference type="ARBA" id="ARBA00001974"/>
    </source>
</evidence>
<dbReference type="PANTHER" id="PTHR43400:SF10">
    <property type="entry name" value="3-OXOSTEROID 1-DEHYDROGENASE"/>
    <property type="match status" value="1"/>
</dbReference>
<keyword evidence="3" id="KW-0274">FAD</keyword>
<evidence type="ECO:0000313" key="6">
    <source>
        <dbReference type="EMBL" id="SVB13614.1"/>
    </source>
</evidence>
<evidence type="ECO:0000259" key="5">
    <source>
        <dbReference type="Pfam" id="PF00890"/>
    </source>
</evidence>
<name>A0A382BIW2_9ZZZZ</name>
<keyword evidence="2" id="KW-0285">Flavoprotein</keyword>
<dbReference type="GO" id="GO:0008202">
    <property type="term" value="P:steroid metabolic process"/>
    <property type="evidence" value="ECO:0007669"/>
    <property type="project" value="UniProtKB-ARBA"/>
</dbReference>
<dbReference type="GO" id="GO:0016491">
    <property type="term" value="F:oxidoreductase activity"/>
    <property type="evidence" value="ECO:0007669"/>
    <property type="project" value="UniProtKB-KW"/>
</dbReference>
<dbReference type="SUPFAM" id="SSF56425">
    <property type="entry name" value="Succinate dehydrogenase/fumarate reductase flavoprotein, catalytic domain"/>
    <property type="match status" value="1"/>
</dbReference>
<evidence type="ECO:0000256" key="2">
    <source>
        <dbReference type="ARBA" id="ARBA00022630"/>
    </source>
</evidence>